<dbReference type="InterPro" id="IPR050834">
    <property type="entry name" value="Glycosyltransf_2"/>
</dbReference>
<keyword evidence="3" id="KW-1185">Reference proteome</keyword>
<dbReference type="InterPro" id="IPR029044">
    <property type="entry name" value="Nucleotide-diphossugar_trans"/>
</dbReference>
<dbReference type="InterPro" id="IPR001173">
    <property type="entry name" value="Glyco_trans_2-like"/>
</dbReference>
<dbReference type="PANTHER" id="PTHR43685:SF2">
    <property type="entry name" value="GLYCOSYLTRANSFERASE 2-LIKE DOMAIN-CONTAINING PROTEIN"/>
    <property type="match status" value="1"/>
</dbReference>
<accession>A0ABW9QTR7</accession>
<dbReference type="SUPFAM" id="SSF53448">
    <property type="entry name" value="Nucleotide-diphospho-sugar transferases"/>
    <property type="match status" value="1"/>
</dbReference>
<feature type="domain" description="Glycosyltransferase 2-like" evidence="1">
    <location>
        <begin position="28"/>
        <end position="119"/>
    </location>
</feature>
<dbReference type="PANTHER" id="PTHR43685">
    <property type="entry name" value="GLYCOSYLTRANSFERASE"/>
    <property type="match status" value="1"/>
</dbReference>
<dbReference type="Proteomes" id="UP000437736">
    <property type="component" value="Unassembled WGS sequence"/>
</dbReference>
<name>A0ABW9QTR7_9ACTN</name>
<evidence type="ECO:0000313" key="2">
    <source>
        <dbReference type="EMBL" id="MST32756.1"/>
    </source>
</evidence>
<protein>
    <submittedName>
        <fullName evidence="2">Glycosyltransferase</fullName>
    </submittedName>
</protein>
<dbReference type="Pfam" id="PF00535">
    <property type="entry name" value="Glycos_transf_2"/>
    <property type="match status" value="1"/>
</dbReference>
<evidence type="ECO:0000313" key="3">
    <source>
        <dbReference type="Proteomes" id="UP000437736"/>
    </source>
</evidence>
<gene>
    <name evidence="2" type="ORF">GHK86_08480</name>
</gene>
<reference evidence="2 3" key="1">
    <citation type="submission" date="2019-11" db="EMBL/GenBank/DDBJ databases">
        <title>Acidiferrimicrobium australis gen. nov., sp. nov., an acidophilic and obligately heterotrophic, member of the Actinobacteria that catalyses dissimilatory oxido- reduction of iron isolated from metal-rich acidic water in Chile.</title>
        <authorList>
            <person name="Gonzalez D."/>
            <person name="Huber K."/>
            <person name="Hedrich S."/>
            <person name="Rojas-Villalobos C."/>
            <person name="Quatrini R."/>
            <person name="Dinamarca M.A."/>
            <person name="Schwarz A."/>
            <person name="Canales C."/>
            <person name="Nancucheo I."/>
        </authorList>
    </citation>
    <scope>NUCLEOTIDE SEQUENCE [LARGE SCALE GENOMIC DNA]</scope>
    <source>
        <strain evidence="2 3">USS-CCA1</strain>
    </source>
</reference>
<dbReference type="Gene3D" id="3.90.550.10">
    <property type="entry name" value="Spore Coat Polysaccharide Biosynthesis Protein SpsA, Chain A"/>
    <property type="match status" value="1"/>
</dbReference>
<sequence length="282" mass="31878">MSSMNRSGARRATRWPGRAMRRRLTTTAVITNYNYGRYLRRAVASVLGQSAPADRIVVIDDGSVDDSRQILSEMPREVEVILQENQGIIASRNRAIDMCRTSHITFLDADDVMGRRFLELTRCAWSLPHSDRLALAYTAVRLRGPNGTRVMTSAPWSQKMLGRQNYIVNTSLFQLEALKDIGGYSPRFESLGFEDWDLMLKLAESGWRGRFVPLCLVSYFPRPEGRNYSSIRKNGDAVTRALLEEHPWASPGPQGRAYRLGQLLVNAPRAVADRAARLAYDR</sequence>
<organism evidence="2 3">
    <name type="scientific">Acidiferrimicrobium australe</name>
    <dbReference type="NCBI Taxonomy" id="2664430"/>
    <lineage>
        <taxon>Bacteria</taxon>
        <taxon>Bacillati</taxon>
        <taxon>Actinomycetota</taxon>
        <taxon>Acidimicrobiia</taxon>
        <taxon>Acidimicrobiales</taxon>
        <taxon>Acidimicrobiaceae</taxon>
        <taxon>Acidiferrimicrobium</taxon>
    </lineage>
</organism>
<comment type="caution">
    <text evidence="2">The sequence shown here is derived from an EMBL/GenBank/DDBJ whole genome shotgun (WGS) entry which is preliminary data.</text>
</comment>
<dbReference type="CDD" id="cd00761">
    <property type="entry name" value="Glyco_tranf_GTA_type"/>
    <property type="match status" value="1"/>
</dbReference>
<evidence type="ECO:0000259" key="1">
    <source>
        <dbReference type="Pfam" id="PF00535"/>
    </source>
</evidence>
<proteinExistence type="predicted"/>
<dbReference type="EMBL" id="WJHE01000381">
    <property type="protein sequence ID" value="MST32756.1"/>
    <property type="molecule type" value="Genomic_DNA"/>
</dbReference>